<evidence type="ECO:0000256" key="6">
    <source>
        <dbReference type="ARBA" id="ARBA00022989"/>
    </source>
</evidence>
<dbReference type="PANTHER" id="PTHR13085:SF0">
    <property type="entry name" value="SIGNAL PEPTIDASE COMPLEX SUBUNIT 2"/>
    <property type="match status" value="1"/>
</dbReference>
<organism evidence="10 11">
    <name type="scientific">Lobosporangium transversale</name>
    <dbReference type="NCBI Taxonomy" id="64571"/>
    <lineage>
        <taxon>Eukaryota</taxon>
        <taxon>Fungi</taxon>
        <taxon>Fungi incertae sedis</taxon>
        <taxon>Mucoromycota</taxon>
        <taxon>Mortierellomycotina</taxon>
        <taxon>Mortierellomycetes</taxon>
        <taxon>Mortierellales</taxon>
        <taxon>Mortierellaceae</taxon>
        <taxon>Lobosporangium</taxon>
    </lineage>
</organism>
<dbReference type="EMBL" id="MCFF01000089">
    <property type="protein sequence ID" value="ORY94300.1"/>
    <property type="molecule type" value="Genomic_DNA"/>
</dbReference>
<evidence type="ECO:0000256" key="2">
    <source>
        <dbReference type="ARBA" id="ARBA00007324"/>
    </source>
</evidence>
<keyword evidence="5" id="KW-0256">Endoplasmic reticulum</keyword>
<dbReference type="RefSeq" id="XP_021875243.1">
    <property type="nucleotide sequence ID" value="XM_022028294.1"/>
</dbReference>
<evidence type="ECO:0000256" key="3">
    <source>
        <dbReference type="ARBA" id="ARBA00017057"/>
    </source>
</evidence>
<dbReference type="Proteomes" id="UP000193648">
    <property type="component" value="Unassembled WGS sequence"/>
</dbReference>
<dbReference type="GeneID" id="33570137"/>
<dbReference type="Pfam" id="PF06703">
    <property type="entry name" value="SPC25"/>
    <property type="match status" value="1"/>
</dbReference>
<evidence type="ECO:0000256" key="7">
    <source>
        <dbReference type="ARBA" id="ARBA00023136"/>
    </source>
</evidence>
<sequence length="195" mass="21994">MANEAPSRVIKADKSSLLELKNACDEALKEYLESKAGYKQSHKHTDIKLALGYLGCIFAAAGSYYGYVHPFELPATKFWTGVSVALYYLFNALMMAYSYLVEKDVIFTGSKTTPDGTQTVSVSSSVKHYNPYYNLDIHIEYSSSPNSPTKIKKSAHQRFSTAFQFWYDEDGVLVNDYFEADIKKFFTNTEAAKTE</sequence>
<gene>
    <name evidence="10" type="ORF">BCR41DRAFT_390885</name>
</gene>
<accession>A0A1Y2G544</accession>
<evidence type="ECO:0000313" key="10">
    <source>
        <dbReference type="EMBL" id="ORY94300.1"/>
    </source>
</evidence>
<dbReference type="AlphaFoldDB" id="A0A1Y2G544"/>
<evidence type="ECO:0000256" key="8">
    <source>
        <dbReference type="ARBA" id="ARBA00045608"/>
    </source>
</evidence>
<dbReference type="FunCoup" id="A0A1Y2G544">
    <property type="interactions" value="66"/>
</dbReference>
<dbReference type="GO" id="GO:0045047">
    <property type="term" value="P:protein targeting to ER"/>
    <property type="evidence" value="ECO:0007669"/>
    <property type="project" value="TreeGrafter"/>
</dbReference>
<keyword evidence="4 9" id="KW-0812">Transmembrane</keyword>
<dbReference type="GO" id="GO:0006465">
    <property type="term" value="P:signal peptide processing"/>
    <property type="evidence" value="ECO:0007669"/>
    <property type="project" value="InterPro"/>
</dbReference>
<keyword evidence="6 9" id="KW-1133">Transmembrane helix</keyword>
<keyword evidence="7 9" id="KW-0472">Membrane</keyword>
<dbReference type="GO" id="GO:0005787">
    <property type="term" value="C:signal peptidase complex"/>
    <property type="evidence" value="ECO:0007669"/>
    <property type="project" value="InterPro"/>
</dbReference>
<name>A0A1Y2G544_9FUNG</name>
<keyword evidence="11" id="KW-1185">Reference proteome</keyword>
<evidence type="ECO:0000256" key="9">
    <source>
        <dbReference type="SAM" id="Phobius"/>
    </source>
</evidence>
<dbReference type="STRING" id="64571.A0A1Y2G544"/>
<evidence type="ECO:0000256" key="1">
    <source>
        <dbReference type="ARBA" id="ARBA00004477"/>
    </source>
</evidence>
<comment type="caution">
    <text evidence="10">The sequence shown here is derived from an EMBL/GenBank/DDBJ whole genome shotgun (WGS) entry which is preliminary data.</text>
</comment>
<comment type="similarity">
    <text evidence="2">Belongs to the SPCS2 family.</text>
</comment>
<comment type="subcellular location">
    <subcellularLocation>
        <location evidence="1">Endoplasmic reticulum membrane</location>
        <topology evidence="1">Multi-pass membrane protein</topology>
    </subcellularLocation>
</comment>
<comment type="function">
    <text evidence="8">Component of the signal peptidase complex (SPC) which catalyzes the cleavage of N-terminal signal sequences from nascent proteins as they are translocated into the lumen of the endoplasmic reticulum. Enhances the enzymatic activity of SPC and facilitates the interactions between different components of the translocation site.</text>
</comment>
<dbReference type="OrthoDB" id="29558at2759"/>
<dbReference type="InParanoid" id="A0A1Y2G544"/>
<evidence type="ECO:0000256" key="4">
    <source>
        <dbReference type="ARBA" id="ARBA00022692"/>
    </source>
</evidence>
<evidence type="ECO:0000256" key="5">
    <source>
        <dbReference type="ARBA" id="ARBA00022824"/>
    </source>
</evidence>
<evidence type="ECO:0000313" key="11">
    <source>
        <dbReference type="Proteomes" id="UP000193648"/>
    </source>
</evidence>
<feature type="transmembrane region" description="Helical" evidence="9">
    <location>
        <begin position="49"/>
        <end position="67"/>
    </location>
</feature>
<reference evidence="10 11" key="1">
    <citation type="submission" date="2016-07" db="EMBL/GenBank/DDBJ databases">
        <title>Pervasive Adenine N6-methylation of Active Genes in Fungi.</title>
        <authorList>
            <consortium name="DOE Joint Genome Institute"/>
            <person name="Mondo S.J."/>
            <person name="Dannebaum R.O."/>
            <person name="Kuo R.C."/>
            <person name="Labutti K."/>
            <person name="Haridas S."/>
            <person name="Kuo A."/>
            <person name="Salamov A."/>
            <person name="Ahrendt S.R."/>
            <person name="Lipzen A."/>
            <person name="Sullivan W."/>
            <person name="Andreopoulos W.B."/>
            <person name="Clum A."/>
            <person name="Lindquist E."/>
            <person name="Daum C."/>
            <person name="Ramamoorthy G.K."/>
            <person name="Gryganskyi A."/>
            <person name="Culley D."/>
            <person name="Magnuson J.K."/>
            <person name="James T.Y."/>
            <person name="O'Malley M.A."/>
            <person name="Stajich J.E."/>
            <person name="Spatafora J.W."/>
            <person name="Visel A."/>
            <person name="Grigoriev I.V."/>
        </authorList>
    </citation>
    <scope>NUCLEOTIDE SEQUENCE [LARGE SCALE GENOMIC DNA]</scope>
    <source>
        <strain evidence="10 11">NRRL 3116</strain>
    </source>
</reference>
<proteinExistence type="inferred from homology"/>
<protein>
    <recommendedName>
        <fullName evidence="3">Signal peptidase complex subunit 2</fullName>
    </recommendedName>
</protein>
<dbReference type="PANTHER" id="PTHR13085">
    <property type="entry name" value="MICROSOMAL SIGNAL PEPTIDASE 25 KDA SUBUNIT"/>
    <property type="match status" value="1"/>
</dbReference>
<feature type="transmembrane region" description="Helical" evidence="9">
    <location>
        <begin position="79"/>
        <end position="101"/>
    </location>
</feature>
<dbReference type="InterPro" id="IPR009582">
    <property type="entry name" value="Spc2/SPCS2"/>
</dbReference>